<dbReference type="PANTHER" id="PTHR21064:SF6">
    <property type="entry name" value="AMINOGLYCOSIDE PHOSPHOTRANSFERASE DOMAIN-CONTAINING PROTEIN"/>
    <property type="match status" value="1"/>
</dbReference>
<feature type="domain" description="Aminoglycoside phosphotransferase" evidence="2">
    <location>
        <begin position="19"/>
        <end position="255"/>
    </location>
</feature>
<dbReference type="InterPro" id="IPR050249">
    <property type="entry name" value="Pseudomonas-type_ThrB"/>
</dbReference>
<protein>
    <submittedName>
        <fullName evidence="3">Aminoglycoside phosphotransferase</fullName>
    </submittedName>
</protein>
<dbReference type="SUPFAM" id="SSF56112">
    <property type="entry name" value="Protein kinase-like (PK-like)"/>
    <property type="match status" value="1"/>
</dbReference>
<reference evidence="3 4" key="1">
    <citation type="submission" date="2017-06" db="EMBL/GenBank/DDBJ databases">
        <title>Complete genome sequence of Paenibacillus donghaensis KCTC 13049T isolated from East Sea sediment, South Korea.</title>
        <authorList>
            <person name="Jung B.K."/>
            <person name="Hong S.-J."/>
            <person name="Shin J.-H."/>
        </authorList>
    </citation>
    <scope>NUCLEOTIDE SEQUENCE [LARGE SCALE GENOMIC DNA]</scope>
    <source>
        <strain evidence="3 4">KCTC 13049</strain>
    </source>
</reference>
<evidence type="ECO:0000256" key="1">
    <source>
        <dbReference type="ARBA" id="ARBA00038240"/>
    </source>
</evidence>
<dbReference type="PANTHER" id="PTHR21064">
    <property type="entry name" value="AMINOGLYCOSIDE PHOSPHOTRANSFERASE DOMAIN-CONTAINING PROTEIN-RELATED"/>
    <property type="match status" value="1"/>
</dbReference>
<accession>A0A2Z2KDM8</accession>
<organism evidence="3 4">
    <name type="scientific">Paenibacillus donghaensis</name>
    <dbReference type="NCBI Taxonomy" id="414771"/>
    <lineage>
        <taxon>Bacteria</taxon>
        <taxon>Bacillati</taxon>
        <taxon>Bacillota</taxon>
        <taxon>Bacilli</taxon>
        <taxon>Bacillales</taxon>
        <taxon>Paenibacillaceae</taxon>
        <taxon>Paenibacillus</taxon>
    </lineage>
</organism>
<dbReference type="RefSeq" id="WP_087915193.1">
    <property type="nucleotide sequence ID" value="NZ_CP021780.1"/>
</dbReference>
<gene>
    <name evidence="3" type="ORF">B9T62_10505</name>
</gene>
<comment type="similarity">
    <text evidence="1">Belongs to the pseudomonas-type ThrB family.</text>
</comment>
<dbReference type="AlphaFoldDB" id="A0A2Z2KDM8"/>
<evidence type="ECO:0000313" key="4">
    <source>
        <dbReference type="Proteomes" id="UP000249890"/>
    </source>
</evidence>
<dbReference type="EMBL" id="CP021780">
    <property type="protein sequence ID" value="ASA21180.1"/>
    <property type="molecule type" value="Genomic_DNA"/>
</dbReference>
<dbReference type="OrthoDB" id="156345at2"/>
<keyword evidence="4" id="KW-1185">Reference proteome</keyword>
<sequence length="332" mass="37388">MQAILHRHWPDWEGQVLKREGGWNNTTYFVEQGGRRAVLRIYDTHKDRTKIEFEHAVLQALAPLQLPFNVPVVIRTVAGDTVAQLQDGSGKYACLFVYMEGDSPAAQAVDYMYSFGDAAGILSSALAEVQIGRTPVYRPYYALAQAYPLCTREVIEQLCLTPPEPLKEVQAELQILYEAYLEIADSLQGLEQLPHQLVHGDLNASNLLLQQNDVSQVAALLDFEFCTFDVRAMEPAVILSALLEQPAAVRDFCRGFTRHISLSADEINALPLLMKLRKVDVFLHFVSRFLEGTDGPKVLLEQAVQLSAELNRLTEDCGWVQEELRRAKFRVQ</sequence>
<dbReference type="InterPro" id="IPR002575">
    <property type="entry name" value="Aminoglycoside_PTrfase"/>
</dbReference>
<dbReference type="InterPro" id="IPR011009">
    <property type="entry name" value="Kinase-like_dom_sf"/>
</dbReference>
<dbReference type="Gene3D" id="3.30.200.20">
    <property type="entry name" value="Phosphorylase Kinase, domain 1"/>
    <property type="match status" value="1"/>
</dbReference>
<dbReference type="Proteomes" id="UP000249890">
    <property type="component" value="Chromosome"/>
</dbReference>
<evidence type="ECO:0000313" key="3">
    <source>
        <dbReference type="EMBL" id="ASA21180.1"/>
    </source>
</evidence>
<dbReference type="KEGG" id="pdh:B9T62_10505"/>
<name>A0A2Z2KDM8_9BACL</name>
<dbReference type="Gene3D" id="3.90.1200.10">
    <property type="match status" value="1"/>
</dbReference>
<dbReference type="GO" id="GO:0019202">
    <property type="term" value="F:amino acid kinase activity"/>
    <property type="evidence" value="ECO:0007669"/>
    <property type="project" value="TreeGrafter"/>
</dbReference>
<proteinExistence type="inferred from homology"/>
<dbReference type="Pfam" id="PF01636">
    <property type="entry name" value="APH"/>
    <property type="match status" value="1"/>
</dbReference>
<evidence type="ECO:0000259" key="2">
    <source>
        <dbReference type="Pfam" id="PF01636"/>
    </source>
</evidence>
<keyword evidence="3" id="KW-0808">Transferase</keyword>